<feature type="region of interest" description="Disordered" evidence="1">
    <location>
        <begin position="72"/>
        <end position="98"/>
    </location>
</feature>
<feature type="compositionally biased region" description="Basic and acidic residues" evidence="1">
    <location>
        <begin position="87"/>
        <end position="98"/>
    </location>
</feature>
<protein>
    <submittedName>
        <fullName evidence="2">Uncharacterized protein</fullName>
    </submittedName>
</protein>
<gene>
    <name evidence="2" type="ORF">ERS852494_01625</name>
</gene>
<sequence>MKTDELNNRHIIAEEGKVFRRISDGQLFENEIYLGYAYYIAGELLAEPLLELPEHYEEIDDPVDEETVLIDEDTPLEDENTDIEETEATKDEPIPDVEPKKRITVADYHRLEKQVALLMQMIGGVE</sequence>
<evidence type="ECO:0000313" key="3">
    <source>
        <dbReference type="Proteomes" id="UP000095657"/>
    </source>
</evidence>
<evidence type="ECO:0000256" key="1">
    <source>
        <dbReference type="SAM" id="MobiDB-lite"/>
    </source>
</evidence>
<evidence type="ECO:0000313" key="2">
    <source>
        <dbReference type="EMBL" id="CUP15192.1"/>
    </source>
</evidence>
<dbReference type="Proteomes" id="UP000095657">
    <property type="component" value="Unassembled WGS sequence"/>
</dbReference>
<dbReference type="RefSeq" id="WP_055171107.1">
    <property type="nucleotide sequence ID" value="NZ_CZAI01000003.1"/>
</dbReference>
<accession>A0A174KT66</accession>
<reference evidence="2 3" key="1">
    <citation type="submission" date="2015-09" db="EMBL/GenBank/DDBJ databases">
        <authorList>
            <consortium name="Pathogen Informatics"/>
        </authorList>
    </citation>
    <scope>NUCLEOTIDE SEQUENCE [LARGE SCALE GENOMIC DNA]</scope>
    <source>
        <strain evidence="2 3">2789STDY5834880</strain>
    </source>
</reference>
<organism evidence="2 3">
    <name type="scientific">Bacteroides caccae</name>
    <dbReference type="NCBI Taxonomy" id="47678"/>
    <lineage>
        <taxon>Bacteria</taxon>
        <taxon>Pseudomonadati</taxon>
        <taxon>Bacteroidota</taxon>
        <taxon>Bacteroidia</taxon>
        <taxon>Bacteroidales</taxon>
        <taxon>Bacteroidaceae</taxon>
        <taxon>Bacteroides</taxon>
    </lineage>
</organism>
<name>A0A174KT66_9BACE</name>
<dbReference type="AlphaFoldDB" id="A0A174KT66"/>
<dbReference type="STRING" id="47678.ERS852494_01625"/>
<dbReference type="EMBL" id="CZAI01000003">
    <property type="protein sequence ID" value="CUP15192.1"/>
    <property type="molecule type" value="Genomic_DNA"/>
</dbReference>
<proteinExistence type="predicted"/>
<feature type="compositionally biased region" description="Acidic residues" evidence="1">
    <location>
        <begin position="72"/>
        <end position="86"/>
    </location>
</feature>